<organism evidence="2 3">
    <name type="scientific">Marichromatium bheemlicum</name>
    <dbReference type="NCBI Taxonomy" id="365339"/>
    <lineage>
        <taxon>Bacteria</taxon>
        <taxon>Pseudomonadati</taxon>
        <taxon>Pseudomonadota</taxon>
        <taxon>Gammaproteobacteria</taxon>
        <taxon>Chromatiales</taxon>
        <taxon>Chromatiaceae</taxon>
        <taxon>Marichromatium</taxon>
    </lineage>
</organism>
<evidence type="ECO:0000256" key="1">
    <source>
        <dbReference type="SAM" id="SignalP"/>
    </source>
</evidence>
<dbReference type="EMBL" id="JAAXKX010000010">
    <property type="protein sequence ID" value="NKN33298.1"/>
    <property type="molecule type" value="Genomic_DNA"/>
</dbReference>
<reference evidence="2 3" key="1">
    <citation type="submission" date="2020-04" db="EMBL/GenBank/DDBJ databases">
        <title>Draft Whole-Genome sequence of Marichromatium bheemlicum DSM 18632, type strain.</title>
        <authorList>
            <person name="Kyndt J.A."/>
            <person name="Meyer T.E."/>
        </authorList>
    </citation>
    <scope>NUCLEOTIDE SEQUENCE [LARGE SCALE GENOMIC DNA]</scope>
    <source>
        <strain evidence="2 3">DSM 18632</strain>
    </source>
</reference>
<evidence type="ECO:0000313" key="3">
    <source>
        <dbReference type="Proteomes" id="UP000740754"/>
    </source>
</evidence>
<gene>
    <name evidence="2" type="ORF">HF203_08700</name>
</gene>
<evidence type="ECO:0000313" key="2">
    <source>
        <dbReference type="EMBL" id="NKN33298.1"/>
    </source>
</evidence>
<sequence>MHQPSRSGRDSARLALFILTLSLAGCATTTRHVSDWGSITLAPGDTGTCSSNPCAVYLQLPPGEGRYRVTANQVDLGDYPAGARAALGHFYESKALEVVGAGVARAYVYIPQTR</sequence>
<name>A0ABX1I6W4_9GAMM</name>
<feature type="chain" id="PRO_5047386484" description="Lipoprotein" evidence="1">
    <location>
        <begin position="28"/>
        <end position="114"/>
    </location>
</feature>
<dbReference type="Proteomes" id="UP000740754">
    <property type="component" value="Unassembled WGS sequence"/>
</dbReference>
<protein>
    <recommendedName>
        <fullName evidence="4">Lipoprotein</fullName>
    </recommendedName>
</protein>
<proteinExistence type="predicted"/>
<keyword evidence="3" id="KW-1185">Reference proteome</keyword>
<comment type="caution">
    <text evidence="2">The sequence shown here is derived from an EMBL/GenBank/DDBJ whole genome shotgun (WGS) entry which is preliminary data.</text>
</comment>
<dbReference type="PROSITE" id="PS51257">
    <property type="entry name" value="PROKAR_LIPOPROTEIN"/>
    <property type="match status" value="1"/>
</dbReference>
<feature type="signal peptide" evidence="1">
    <location>
        <begin position="1"/>
        <end position="27"/>
    </location>
</feature>
<dbReference type="RefSeq" id="WP_168668710.1">
    <property type="nucleotide sequence ID" value="NZ_JAAXKX010000010.1"/>
</dbReference>
<evidence type="ECO:0008006" key="4">
    <source>
        <dbReference type="Google" id="ProtNLM"/>
    </source>
</evidence>
<accession>A0ABX1I6W4</accession>
<keyword evidence="1" id="KW-0732">Signal</keyword>